<evidence type="ECO:0000256" key="14">
    <source>
        <dbReference type="ARBA" id="ARBA00023211"/>
    </source>
</evidence>
<comment type="similarity">
    <text evidence="5">Belongs to the STT3 family.</text>
</comment>
<keyword evidence="7" id="KW-0328">Glycosyltransferase</keyword>
<dbReference type="PANTHER" id="PTHR13872:SF1">
    <property type="entry name" value="DOLICHYL-DIPHOSPHOOLIGOSACCHARIDE--PROTEIN GLYCOSYLTRANSFERASE SUBUNIT STT3B"/>
    <property type="match status" value="1"/>
</dbReference>
<keyword evidence="13 17" id="KW-0472">Membrane</keyword>
<evidence type="ECO:0000256" key="17">
    <source>
        <dbReference type="SAM" id="Phobius"/>
    </source>
</evidence>
<feature type="transmembrane region" description="Helical" evidence="17">
    <location>
        <begin position="254"/>
        <end position="277"/>
    </location>
</feature>
<dbReference type="GO" id="GO:0046872">
    <property type="term" value="F:metal ion binding"/>
    <property type="evidence" value="ECO:0007669"/>
    <property type="project" value="UniProtKB-KW"/>
</dbReference>
<dbReference type="PANTHER" id="PTHR13872">
    <property type="entry name" value="DOLICHYL-DIPHOSPHOOLIGOSACCHARIDE--PROTEIN GLYCOSYLTRANSFERASE SUBUNIT"/>
    <property type="match status" value="1"/>
</dbReference>
<evidence type="ECO:0000256" key="13">
    <source>
        <dbReference type="ARBA" id="ARBA00023136"/>
    </source>
</evidence>
<dbReference type="EC" id="2.4.99.18" evidence="6"/>
<dbReference type="VEuPathDB" id="TriTrypDB:Tc_MARK_3887"/>
<comment type="caution">
    <text evidence="19">The sequence shown here is derived from an EMBL/GenBank/DDBJ whole genome shotgun (WGS) entry which is preliminary data.</text>
</comment>
<dbReference type="GO" id="GO:0004579">
    <property type="term" value="F:dolichyl-diphosphooligosaccharide-protein glycotransferase activity"/>
    <property type="evidence" value="ECO:0007669"/>
    <property type="project" value="UniProtKB-EC"/>
</dbReference>
<keyword evidence="8 19" id="KW-0808">Transferase</keyword>
<organism evidence="19 20">
    <name type="scientific">Trypanosoma cruzi</name>
    <dbReference type="NCBI Taxonomy" id="5693"/>
    <lineage>
        <taxon>Eukaryota</taxon>
        <taxon>Discoba</taxon>
        <taxon>Euglenozoa</taxon>
        <taxon>Kinetoplastea</taxon>
        <taxon>Metakinetoplastina</taxon>
        <taxon>Trypanosomatida</taxon>
        <taxon>Trypanosomatidae</taxon>
        <taxon>Trypanosoma</taxon>
        <taxon>Schizotrypanum</taxon>
    </lineage>
</organism>
<comment type="subcellular location">
    <subcellularLocation>
        <location evidence="3">Endomembrane system</location>
        <topology evidence="3">Multi-pass membrane protein</topology>
    </subcellularLocation>
</comment>
<feature type="transmembrane region" description="Helical" evidence="17">
    <location>
        <begin position="418"/>
        <end position="441"/>
    </location>
</feature>
<dbReference type="Pfam" id="PF02516">
    <property type="entry name" value="STT3"/>
    <property type="match status" value="1"/>
</dbReference>
<evidence type="ECO:0000256" key="16">
    <source>
        <dbReference type="SAM" id="MobiDB-lite"/>
    </source>
</evidence>
<evidence type="ECO:0000256" key="3">
    <source>
        <dbReference type="ARBA" id="ARBA00004127"/>
    </source>
</evidence>
<accession>A0A2V2WVT1</accession>
<dbReference type="EMBL" id="PRFC01000052">
    <property type="protein sequence ID" value="PWV12332.1"/>
    <property type="molecule type" value="Genomic_DNA"/>
</dbReference>
<keyword evidence="11" id="KW-0460">Magnesium</keyword>
<evidence type="ECO:0000256" key="5">
    <source>
        <dbReference type="ARBA" id="ARBA00010810"/>
    </source>
</evidence>
<proteinExistence type="inferred from homology"/>
<evidence type="ECO:0000256" key="12">
    <source>
        <dbReference type="ARBA" id="ARBA00022989"/>
    </source>
</evidence>
<dbReference type="VEuPathDB" id="TriTrypDB:C3747_52g220"/>
<feature type="transmembrane region" description="Helical" evidence="17">
    <location>
        <begin position="320"/>
        <end position="338"/>
    </location>
</feature>
<evidence type="ECO:0000313" key="19">
    <source>
        <dbReference type="EMBL" id="PWV12332.1"/>
    </source>
</evidence>
<feature type="transmembrane region" description="Helical" evidence="17">
    <location>
        <begin position="358"/>
        <end position="379"/>
    </location>
</feature>
<feature type="domain" description="Oligosaccharyl transferase STT3 N-terminal" evidence="18">
    <location>
        <begin position="89"/>
        <end position="417"/>
    </location>
</feature>
<sequence>MLSKGSAGNKGSAGKTPPTSTKSARAARTEKEATAVDDSSVESVYFLNAFPIPNSVLRTSRVCVLSLLMVTGTLEAYTLRLIPIHIYGKVIHEFDPWFNFRASEYLDEHGWDAFFHWYDYMSWYPLGRPVGTTIFPGLQITSVLIRRALSMLGVSMTMNDVCCLIPAWFGSVATVLAALLAYETWGSFSGAAMTAGLFAILPAHLMRSMAGEYDNECIAMAAMLLTFYLWVRSLRNAGSWPIGVLTGLAYGYMVSTWGGFIFVLNMVALHAAVCVFADWLRGRYDASLLWAYSLFFVVGTAVATRVPPVGWTPFKSLEQLMALLVFIFMWALHFSEILRRRADVPICSTKALRIRARVFMITCGVLVLAAALLAPQGYFGPLSSRVRALFVQHTRTGNPLVDSVAEHMPTSADAFWSYFHICLPGSLLGFFCHPLFMLCAVPPREVVHSAVLPGRLLFLDKNEPADAAFRARCGCFDWQYAGWGHGPLRGLVVSSAVCV</sequence>
<keyword evidence="14" id="KW-0464">Manganese</keyword>
<gene>
    <name evidence="19" type="ORF">C3747_52g220</name>
</gene>
<evidence type="ECO:0000256" key="8">
    <source>
        <dbReference type="ARBA" id="ARBA00022679"/>
    </source>
</evidence>
<comment type="cofactor">
    <cofactor evidence="1">
        <name>Mn(2+)</name>
        <dbReference type="ChEBI" id="CHEBI:29035"/>
    </cofactor>
</comment>
<comment type="cofactor">
    <cofactor evidence="2">
        <name>Mg(2+)</name>
        <dbReference type="ChEBI" id="CHEBI:18420"/>
    </cofactor>
</comment>
<evidence type="ECO:0000256" key="4">
    <source>
        <dbReference type="ARBA" id="ARBA00004922"/>
    </source>
</evidence>
<evidence type="ECO:0000259" key="18">
    <source>
        <dbReference type="Pfam" id="PF02516"/>
    </source>
</evidence>
<evidence type="ECO:0000256" key="2">
    <source>
        <dbReference type="ARBA" id="ARBA00001946"/>
    </source>
</evidence>
<evidence type="ECO:0000256" key="10">
    <source>
        <dbReference type="ARBA" id="ARBA00022723"/>
    </source>
</evidence>
<protein>
    <recommendedName>
        <fullName evidence="6">dolichyl-diphosphooligosaccharide--protein glycotransferase</fullName>
        <ecNumber evidence="6">2.4.99.18</ecNumber>
    </recommendedName>
</protein>
<comment type="catalytic activity">
    <reaction evidence="15">
        <text>a di-trans,poly-cis-dolichyl diphosphooligosaccharide + L-asparaginyl-[protein] = N(4)-(oligosaccharide-(1-&gt;4)-N-acetyl-beta-D-glucosaminyl-(1-&gt;4)-N-acetyl-beta-D-glucosaminyl)-L-asparaginyl-[protein] + a di-trans,poly-cis-dolichyl diphosphate + H(+)</text>
        <dbReference type="Rhea" id="RHEA:22980"/>
        <dbReference type="Rhea" id="RHEA-COMP:12804"/>
        <dbReference type="Rhea" id="RHEA-COMP:12805"/>
        <dbReference type="Rhea" id="RHEA-COMP:19506"/>
        <dbReference type="Rhea" id="RHEA-COMP:19509"/>
        <dbReference type="ChEBI" id="CHEBI:15378"/>
        <dbReference type="ChEBI" id="CHEBI:50347"/>
        <dbReference type="ChEBI" id="CHEBI:57497"/>
        <dbReference type="ChEBI" id="CHEBI:57570"/>
        <dbReference type="ChEBI" id="CHEBI:132529"/>
        <dbReference type="EC" id="2.4.99.18"/>
    </reaction>
</comment>
<keyword evidence="10" id="KW-0479">Metal-binding</keyword>
<evidence type="ECO:0000256" key="11">
    <source>
        <dbReference type="ARBA" id="ARBA00022842"/>
    </source>
</evidence>
<evidence type="ECO:0000256" key="15">
    <source>
        <dbReference type="ARBA" id="ARBA00048829"/>
    </source>
</evidence>
<dbReference type="GO" id="GO:0012505">
    <property type="term" value="C:endomembrane system"/>
    <property type="evidence" value="ECO:0007669"/>
    <property type="project" value="UniProtKB-SubCell"/>
</dbReference>
<feature type="transmembrane region" description="Helical" evidence="17">
    <location>
        <begin position="217"/>
        <end position="234"/>
    </location>
</feature>
<evidence type="ECO:0000256" key="9">
    <source>
        <dbReference type="ARBA" id="ARBA00022692"/>
    </source>
</evidence>
<dbReference type="InterPro" id="IPR048307">
    <property type="entry name" value="STT3_N"/>
</dbReference>
<keyword evidence="12 17" id="KW-1133">Transmembrane helix</keyword>
<feature type="compositionally biased region" description="Low complexity" evidence="16">
    <location>
        <begin position="1"/>
        <end position="15"/>
    </location>
</feature>
<feature type="transmembrane region" description="Helical" evidence="17">
    <location>
        <begin position="161"/>
        <end position="182"/>
    </location>
</feature>
<dbReference type="InterPro" id="IPR003674">
    <property type="entry name" value="Oligo_trans_STT3"/>
</dbReference>
<evidence type="ECO:0000256" key="7">
    <source>
        <dbReference type="ARBA" id="ARBA00022676"/>
    </source>
</evidence>
<dbReference type="VEuPathDB" id="TriTrypDB:TcBrA4_0099010"/>
<evidence type="ECO:0000256" key="1">
    <source>
        <dbReference type="ARBA" id="ARBA00001936"/>
    </source>
</evidence>
<dbReference type="Proteomes" id="UP000246078">
    <property type="component" value="Unassembled WGS sequence"/>
</dbReference>
<comment type="pathway">
    <text evidence="4">Protein modification; protein glycosylation.</text>
</comment>
<feature type="transmembrane region" description="Helical" evidence="17">
    <location>
        <begin position="188"/>
        <end position="205"/>
    </location>
</feature>
<keyword evidence="9 17" id="KW-0812">Transmembrane</keyword>
<feature type="transmembrane region" description="Helical" evidence="17">
    <location>
        <begin position="289"/>
        <end position="308"/>
    </location>
</feature>
<dbReference type="VEuPathDB" id="TriTrypDB:TcCL_Unassigned02854"/>
<name>A0A2V2WVT1_TRYCR</name>
<evidence type="ECO:0000313" key="20">
    <source>
        <dbReference type="Proteomes" id="UP000246078"/>
    </source>
</evidence>
<dbReference type="GO" id="GO:0016020">
    <property type="term" value="C:membrane"/>
    <property type="evidence" value="ECO:0007669"/>
    <property type="project" value="InterPro"/>
</dbReference>
<dbReference type="AlphaFoldDB" id="A0A2V2WVT1"/>
<evidence type="ECO:0000256" key="6">
    <source>
        <dbReference type="ARBA" id="ARBA00012605"/>
    </source>
</evidence>
<dbReference type="UniPathway" id="UPA00378"/>
<dbReference type="VEuPathDB" id="TriTrypDB:TCSYLVIO_000321"/>
<feature type="region of interest" description="Disordered" evidence="16">
    <location>
        <begin position="1"/>
        <end position="34"/>
    </location>
</feature>
<reference evidence="19 20" key="1">
    <citation type="journal article" date="2018" name="Microb. Genom.">
        <title>Expanding an expanded genome: long-read sequencing of Trypanosoma cruzi.</title>
        <authorList>
            <person name="Berna L."/>
            <person name="Rodriguez M."/>
            <person name="Chiribao M.L."/>
            <person name="Parodi-Talice A."/>
            <person name="Pita S."/>
            <person name="Rijo G."/>
            <person name="Alvarez-Valin F."/>
            <person name="Robello C."/>
        </authorList>
    </citation>
    <scope>NUCLEOTIDE SEQUENCE [LARGE SCALE GENOMIC DNA]</scope>
    <source>
        <strain evidence="19 20">TCC</strain>
    </source>
</reference>